<name>A0A5B8S6G0_9SPHN</name>
<accession>A0A5B8S6G0</accession>
<dbReference type="EMBL" id="CP042345">
    <property type="protein sequence ID" value="QEA16708.1"/>
    <property type="molecule type" value="Genomic_DNA"/>
</dbReference>
<feature type="compositionally biased region" description="Low complexity" evidence="1">
    <location>
        <begin position="41"/>
        <end position="65"/>
    </location>
</feature>
<evidence type="ECO:0000313" key="4">
    <source>
        <dbReference type="Proteomes" id="UP000321172"/>
    </source>
</evidence>
<dbReference type="KEGG" id="ngf:FRF71_11495"/>
<proteinExistence type="predicted"/>
<dbReference type="Proteomes" id="UP000321172">
    <property type="component" value="Chromosome"/>
</dbReference>
<evidence type="ECO:0000256" key="2">
    <source>
        <dbReference type="SAM" id="SignalP"/>
    </source>
</evidence>
<evidence type="ECO:0000313" key="3">
    <source>
        <dbReference type="EMBL" id="QEA16708.1"/>
    </source>
</evidence>
<protein>
    <recommendedName>
        <fullName evidence="5">Antifreeze protein</fullName>
    </recommendedName>
</protein>
<dbReference type="AlphaFoldDB" id="A0A5B8S6G0"/>
<feature type="signal peptide" evidence="2">
    <location>
        <begin position="1"/>
        <end position="23"/>
    </location>
</feature>
<reference evidence="3 4" key="1">
    <citation type="journal article" date="2013" name="J. Microbiol. Biotechnol.">
        <title>Novosphingobium ginsenosidimutans sp. nov., with the ability to convert ginsenoside.</title>
        <authorList>
            <person name="Kim J.K."/>
            <person name="He D."/>
            <person name="Liu Q.M."/>
            <person name="Park H.Y."/>
            <person name="Jung M.S."/>
            <person name="Yoon M.H."/>
            <person name="Kim S.C."/>
            <person name="Im W.T."/>
        </authorList>
    </citation>
    <scope>NUCLEOTIDE SEQUENCE [LARGE SCALE GENOMIC DNA]</scope>
    <source>
        <strain evidence="3 4">FW-6</strain>
    </source>
</reference>
<dbReference type="OrthoDB" id="7388088at2"/>
<sequence>MKRSALLLTLGSALALTSALVVAQDAPESLLPPGFDKPRAAPKQAPAAPVTVTKGSTSSGSSSVSVPVVQQVPGAAAGSAAPGLPPGVRVPTLQELERMSPEELDELLGLKPRSDMPPAARRSLKQVGVLADYEGGLPAGALANQSGALVRAALDGNKGQLVSRWGHILLRRALASRLDAPQGMNPADFAASRAALLVRMGEGEVARAVVQDVDAGNFTDSLTRAALDAYAFTADITGICPVIAVQGGARKDAEWRVLRTVCQAFQGDGAAAMAQLDRMQGGKVWPEIDMLLAQKYAGAAGKSRRAVTIEWDGVSVMTPWRYAFTIATGLEPPAALMRNAPDRYAYAAALAPMVPLTTRASGADKAAAAGILSSAAMVDLYSQIYAQEDITGEWADRAGLLRTAYTGETPKDRMAAIAQLWDGASDPRTRYSRLVLTAYAAARMPVEDGFAGQSADLVAAMLAAGLDANALRWTPQAEVGSLTWAQLTLASPVRGNLVASGALESFYSDDASDNYRKSRFLLAGLAGLGRVDQAVAANFAAKLEIDLNRQTRWTRLISQAADVNNPALVCFLAGVGMQGDGWDKMTSVHLYHIVSALNRVGLSAEARMIAAEAVARG</sequence>
<gene>
    <name evidence="3" type="ORF">FRF71_11495</name>
</gene>
<dbReference type="RefSeq" id="WP_147090787.1">
    <property type="nucleotide sequence ID" value="NZ_BAABJD010000002.1"/>
</dbReference>
<evidence type="ECO:0008006" key="5">
    <source>
        <dbReference type="Google" id="ProtNLM"/>
    </source>
</evidence>
<keyword evidence="4" id="KW-1185">Reference proteome</keyword>
<evidence type="ECO:0000256" key="1">
    <source>
        <dbReference type="SAM" id="MobiDB-lite"/>
    </source>
</evidence>
<organism evidence="3 4">
    <name type="scientific">Novosphingobium ginsenosidimutans</name>
    <dbReference type="NCBI Taxonomy" id="1176536"/>
    <lineage>
        <taxon>Bacteria</taxon>
        <taxon>Pseudomonadati</taxon>
        <taxon>Pseudomonadota</taxon>
        <taxon>Alphaproteobacteria</taxon>
        <taxon>Sphingomonadales</taxon>
        <taxon>Sphingomonadaceae</taxon>
        <taxon>Novosphingobium</taxon>
    </lineage>
</organism>
<keyword evidence="2" id="KW-0732">Signal</keyword>
<feature type="region of interest" description="Disordered" evidence="1">
    <location>
        <begin position="32"/>
        <end position="65"/>
    </location>
</feature>
<feature type="chain" id="PRO_5023116072" description="Antifreeze protein" evidence="2">
    <location>
        <begin position="24"/>
        <end position="617"/>
    </location>
</feature>